<comment type="caution">
    <text evidence="1">The sequence shown here is derived from an EMBL/GenBank/DDBJ whole genome shotgun (WGS) entry which is preliminary data.</text>
</comment>
<keyword evidence="2" id="KW-1185">Reference proteome</keyword>
<gene>
    <name evidence="1" type="ORF">M9H77_20869</name>
</gene>
<protein>
    <submittedName>
        <fullName evidence="1">Uncharacterized protein</fullName>
    </submittedName>
</protein>
<evidence type="ECO:0000313" key="1">
    <source>
        <dbReference type="EMBL" id="KAI5661546.1"/>
    </source>
</evidence>
<dbReference type="EMBL" id="CM044705">
    <property type="protein sequence ID" value="KAI5661546.1"/>
    <property type="molecule type" value="Genomic_DNA"/>
</dbReference>
<dbReference type="Proteomes" id="UP001060085">
    <property type="component" value="Linkage Group LG05"/>
</dbReference>
<name>A0ACC0APY6_CATRO</name>
<organism evidence="1 2">
    <name type="scientific">Catharanthus roseus</name>
    <name type="common">Madagascar periwinkle</name>
    <name type="synonym">Vinca rosea</name>
    <dbReference type="NCBI Taxonomy" id="4058"/>
    <lineage>
        <taxon>Eukaryota</taxon>
        <taxon>Viridiplantae</taxon>
        <taxon>Streptophyta</taxon>
        <taxon>Embryophyta</taxon>
        <taxon>Tracheophyta</taxon>
        <taxon>Spermatophyta</taxon>
        <taxon>Magnoliopsida</taxon>
        <taxon>eudicotyledons</taxon>
        <taxon>Gunneridae</taxon>
        <taxon>Pentapetalae</taxon>
        <taxon>asterids</taxon>
        <taxon>lamiids</taxon>
        <taxon>Gentianales</taxon>
        <taxon>Apocynaceae</taxon>
        <taxon>Rauvolfioideae</taxon>
        <taxon>Vinceae</taxon>
        <taxon>Catharanthinae</taxon>
        <taxon>Catharanthus</taxon>
    </lineage>
</organism>
<reference evidence="2" key="1">
    <citation type="journal article" date="2023" name="Nat. Plants">
        <title>Single-cell RNA sequencing provides a high-resolution roadmap for understanding the multicellular compartmentation of specialized metabolism.</title>
        <authorList>
            <person name="Sun S."/>
            <person name="Shen X."/>
            <person name="Li Y."/>
            <person name="Li Y."/>
            <person name="Wang S."/>
            <person name="Li R."/>
            <person name="Zhang H."/>
            <person name="Shen G."/>
            <person name="Guo B."/>
            <person name="Wei J."/>
            <person name="Xu J."/>
            <person name="St-Pierre B."/>
            <person name="Chen S."/>
            <person name="Sun C."/>
        </authorList>
    </citation>
    <scope>NUCLEOTIDE SEQUENCE [LARGE SCALE GENOMIC DNA]</scope>
</reference>
<evidence type="ECO:0000313" key="2">
    <source>
        <dbReference type="Proteomes" id="UP001060085"/>
    </source>
</evidence>
<accession>A0ACC0APY6</accession>
<sequence>MWSSISFSRVVTTHSIFNVFFQLQNKNCRFWQDIEGQGEVVTVVNNKDKGFATVYDSCAYELGRRVIGTSSNLQDRFVGPSLGNFGSCFQVFAADAIHLVLGMVTSSNKSRKKGRKEEFSKQKKHQFGPQSRGAFSCIFGLPISREEKSSNTGKLALVFGSAGAGSSILIVTCLLGLYLGWSSRRRKKRSSEAAFSVNFASDSCITRDHGDIGEPSQEQFGSRFKNLRRQLTTFHLRISLEEVNLELCTEELYRMEVWLLSRN</sequence>
<proteinExistence type="predicted"/>